<evidence type="ECO:0000313" key="3">
    <source>
        <dbReference type="Proteomes" id="UP000236723"/>
    </source>
</evidence>
<evidence type="ECO:0000313" key="2">
    <source>
        <dbReference type="EMBL" id="SEG52344.1"/>
    </source>
</evidence>
<keyword evidence="3" id="KW-1185">Reference proteome</keyword>
<dbReference type="OrthoDB" id="3480599at2"/>
<dbReference type="EMBL" id="FNVO01000006">
    <property type="protein sequence ID" value="SEG52344.1"/>
    <property type="molecule type" value="Genomic_DNA"/>
</dbReference>
<dbReference type="Proteomes" id="UP000236723">
    <property type="component" value="Unassembled WGS sequence"/>
</dbReference>
<proteinExistence type="predicted"/>
<name>A0A1H6AVN2_9ACTN</name>
<accession>A0A1H6AVN2</accession>
<reference evidence="3" key="1">
    <citation type="submission" date="2016-10" db="EMBL/GenBank/DDBJ databases">
        <authorList>
            <person name="Varghese N."/>
            <person name="Submissions S."/>
        </authorList>
    </citation>
    <scope>NUCLEOTIDE SEQUENCE [LARGE SCALE GENOMIC DNA]</scope>
    <source>
        <strain evidence="3">DSM 43163</strain>
    </source>
</reference>
<dbReference type="Pfam" id="PF04149">
    <property type="entry name" value="DUF397"/>
    <property type="match status" value="1"/>
</dbReference>
<gene>
    <name evidence="2" type="ORF">SAMN04489712_10624</name>
</gene>
<sequence length="87" mass="9521">MIDADLSWISWRKSSRSMRRDNCAEVGMWCKSGHSAGNSGECVEVAPGNAMVPARDSKDPDGPVLGFEMDERHAFVFAIKAGQLDPH</sequence>
<organism evidence="2 3">
    <name type="scientific">Thermomonospora echinospora</name>
    <dbReference type="NCBI Taxonomy" id="1992"/>
    <lineage>
        <taxon>Bacteria</taxon>
        <taxon>Bacillati</taxon>
        <taxon>Actinomycetota</taxon>
        <taxon>Actinomycetes</taxon>
        <taxon>Streptosporangiales</taxon>
        <taxon>Thermomonosporaceae</taxon>
        <taxon>Thermomonospora</taxon>
    </lineage>
</organism>
<dbReference type="RefSeq" id="WP_103938563.1">
    <property type="nucleotide sequence ID" value="NZ_FNVO01000006.1"/>
</dbReference>
<dbReference type="AlphaFoldDB" id="A0A1H6AVN2"/>
<dbReference type="InterPro" id="IPR007278">
    <property type="entry name" value="DUF397"/>
</dbReference>
<protein>
    <recommendedName>
        <fullName evidence="1">DUF397 domain-containing protein</fullName>
    </recommendedName>
</protein>
<evidence type="ECO:0000259" key="1">
    <source>
        <dbReference type="Pfam" id="PF04149"/>
    </source>
</evidence>
<feature type="domain" description="DUF397" evidence="1">
    <location>
        <begin position="29"/>
        <end position="80"/>
    </location>
</feature>